<dbReference type="GO" id="GO:0009086">
    <property type="term" value="P:methionine biosynthetic process"/>
    <property type="evidence" value="ECO:0007669"/>
    <property type="project" value="UniProtKB-ARBA"/>
</dbReference>
<organism evidence="5 6">
    <name type="scientific">Handelsmanbacteria sp. (strain RIFCSPLOWO2_12_FULL_64_10)</name>
    <dbReference type="NCBI Taxonomy" id="1817868"/>
    <lineage>
        <taxon>Bacteria</taxon>
        <taxon>Candidatus Handelsmaniibacteriota</taxon>
    </lineage>
</organism>
<evidence type="ECO:0000256" key="1">
    <source>
        <dbReference type="ARBA" id="ARBA00001933"/>
    </source>
</evidence>
<dbReference type="FunFam" id="3.90.1150.10:FF:000033">
    <property type="entry name" value="Cystathionine gamma-synthase"/>
    <property type="match status" value="1"/>
</dbReference>
<dbReference type="InterPro" id="IPR000277">
    <property type="entry name" value="Cys/Met-Metab_PyrdxlP-dep_enz"/>
</dbReference>
<evidence type="ECO:0000256" key="3">
    <source>
        <dbReference type="PIRSR" id="PIRSR001434-2"/>
    </source>
</evidence>
<keyword evidence="2 3" id="KW-0663">Pyridoxal phosphate</keyword>
<comment type="cofactor">
    <cofactor evidence="1 4">
        <name>pyridoxal 5'-phosphate</name>
        <dbReference type="ChEBI" id="CHEBI:597326"/>
    </cofactor>
</comment>
<dbReference type="InterPro" id="IPR015421">
    <property type="entry name" value="PyrdxlP-dep_Trfase_major"/>
</dbReference>
<dbReference type="Gene3D" id="3.40.640.10">
    <property type="entry name" value="Type I PLP-dependent aspartate aminotransferase-like (Major domain)"/>
    <property type="match status" value="1"/>
</dbReference>
<dbReference type="GO" id="GO:0016846">
    <property type="term" value="F:carbon-sulfur lyase activity"/>
    <property type="evidence" value="ECO:0007669"/>
    <property type="project" value="TreeGrafter"/>
</dbReference>
<dbReference type="InterPro" id="IPR054542">
    <property type="entry name" value="Cys_met_metab_PP"/>
</dbReference>
<protein>
    <submittedName>
        <fullName evidence="5">Cystathionine beta-lyase</fullName>
    </submittedName>
</protein>
<dbReference type="FunFam" id="3.40.640.10:FF:000046">
    <property type="entry name" value="Cystathionine gamma-lyase"/>
    <property type="match status" value="1"/>
</dbReference>
<dbReference type="AlphaFoldDB" id="A0A1F6D6F7"/>
<accession>A0A1F6D6F7</accession>
<comment type="similarity">
    <text evidence="4">Belongs to the trans-sulfuration enzymes family.</text>
</comment>
<dbReference type="PANTHER" id="PTHR11808">
    <property type="entry name" value="TRANS-SULFURATION ENZYME FAMILY MEMBER"/>
    <property type="match status" value="1"/>
</dbReference>
<dbReference type="PIRSF" id="PIRSF001434">
    <property type="entry name" value="CGS"/>
    <property type="match status" value="1"/>
</dbReference>
<dbReference type="Pfam" id="PF01053">
    <property type="entry name" value="Cys_Met_Meta_PP"/>
    <property type="match status" value="1"/>
</dbReference>
<dbReference type="Gene3D" id="3.90.1150.10">
    <property type="entry name" value="Aspartate Aminotransferase, domain 1"/>
    <property type="match status" value="1"/>
</dbReference>
<evidence type="ECO:0000256" key="4">
    <source>
        <dbReference type="RuleBase" id="RU362118"/>
    </source>
</evidence>
<keyword evidence="5" id="KW-0456">Lyase</keyword>
<dbReference type="EMBL" id="MFKF01000018">
    <property type="protein sequence ID" value="OGG57018.1"/>
    <property type="molecule type" value="Genomic_DNA"/>
</dbReference>
<dbReference type="CDD" id="cd00614">
    <property type="entry name" value="CGS_like"/>
    <property type="match status" value="1"/>
</dbReference>
<feature type="modified residue" description="N6-(pyridoxal phosphate)lysine" evidence="3">
    <location>
        <position position="202"/>
    </location>
</feature>
<dbReference type="SUPFAM" id="SSF53383">
    <property type="entry name" value="PLP-dependent transferases"/>
    <property type="match status" value="1"/>
</dbReference>
<dbReference type="InterPro" id="IPR015422">
    <property type="entry name" value="PyrdxlP-dep_Trfase_small"/>
</dbReference>
<sequence length="386" mass="42150">MLASFKDIQTQLIHAGELETRVDGAVCLPVFQSATFEYGWQTNYDDLKYIRLNNTLNHRVLHAKLAAIEKGETALVTGSGMAAITASLIAFLKAGDHLLAQGCLYGGTHSFITQDLPGLGVAFDFIDGNDPDSWGRLLRPETRAIYVETMTNPLLEVPDLRAVVRFAGAHDLVSMIDNTFASPVNFRPLEHGFDLSIHSCTKYLNGHSDIVAGCVIGREARIVRIVHKLNHLGGSLDPHACFLLHRGMKTLALRVRQQNENALRLSRFLSAHPAVERVNYPGLEAHPQHARARELFEGCGGVLSFEMRGGVREADTLISRLRLPICAPSLGGVESLITRPATTSHSGLSPEERARLHISDKLVRAAVGIEAPDDLCADFEQALAGM</sequence>
<dbReference type="GO" id="GO:0019346">
    <property type="term" value="P:transsulfuration"/>
    <property type="evidence" value="ECO:0007669"/>
    <property type="project" value="InterPro"/>
</dbReference>
<dbReference type="GO" id="GO:0005737">
    <property type="term" value="C:cytoplasm"/>
    <property type="evidence" value="ECO:0007669"/>
    <property type="project" value="TreeGrafter"/>
</dbReference>
<comment type="caution">
    <text evidence="5">The sequence shown here is derived from an EMBL/GenBank/DDBJ whole genome shotgun (WGS) entry which is preliminary data.</text>
</comment>
<reference evidence="5 6" key="1">
    <citation type="journal article" date="2016" name="Nat. Commun.">
        <title>Thousands of microbial genomes shed light on interconnected biogeochemical processes in an aquifer system.</title>
        <authorList>
            <person name="Anantharaman K."/>
            <person name="Brown C.T."/>
            <person name="Hug L.A."/>
            <person name="Sharon I."/>
            <person name="Castelle C.J."/>
            <person name="Probst A.J."/>
            <person name="Thomas B.C."/>
            <person name="Singh A."/>
            <person name="Wilkins M.J."/>
            <person name="Karaoz U."/>
            <person name="Brodie E.L."/>
            <person name="Williams K.H."/>
            <person name="Hubbard S.S."/>
            <person name="Banfield J.F."/>
        </authorList>
    </citation>
    <scope>NUCLEOTIDE SEQUENCE [LARGE SCALE GENOMIC DNA]</scope>
    <source>
        <strain evidence="6">RIFCSPLOWO2_12_FULL_64_10</strain>
    </source>
</reference>
<dbReference type="GO" id="GO:0030170">
    <property type="term" value="F:pyridoxal phosphate binding"/>
    <property type="evidence" value="ECO:0007669"/>
    <property type="project" value="InterPro"/>
</dbReference>
<dbReference type="PROSITE" id="PS00868">
    <property type="entry name" value="CYS_MET_METAB_PP"/>
    <property type="match status" value="1"/>
</dbReference>
<proteinExistence type="inferred from homology"/>
<dbReference type="InterPro" id="IPR015424">
    <property type="entry name" value="PyrdxlP-dep_Trfase"/>
</dbReference>
<evidence type="ECO:0000256" key="2">
    <source>
        <dbReference type="ARBA" id="ARBA00022898"/>
    </source>
</evidence>
<dbReference type="PANTHER" id="PTHR11808:SF86">
    <property type="entry name" value="METHIONINE GAMMA-LYASE"/>
    <property type="match status" value="1"/>
</dbReference>
<evidence type="ECO:0000313" key="6">
    <source>
        <dbReference type="Proteomes" id="UP000178606"/>
    </source>
</evidence>
<evidence type="ECO:0000313" key="5">
    <source>
        <dbReference type="EMBL" id="OGG57018.1"/>
    </source>
</evidence>
<gene>
    <name evidence="5" type="ORF">A3F84_12945</name>
</gene>
<name>A0A1F6D6F7_HANXR</name>
<dbReference type="Proteomes" id="UP000178606">
    <property type="component" value="Unassembled WGS sequence"/>
</dbReference>